<name>A0ABQ5E2K5_9ASTR</name>
<reference evidence="3" key="1">
    <citation type="journal article" date="2022" name="Int. J. Mol. Sci.">
        <title>Draft Genome of Tanacetum Coccineum: Genomic Comparison of Closely Related Tanacetum-Family Plants.</title>
        <authorList>
            <person name="Yamashiro T."/>
            <person name="Shiraishi A."/>
            <person name="Nakayama K."/>
            <person name="Satake H."/>
        </authorList>
    </citation>
    <scope>NUCLEOTIDE SEQUENCE</scope>
</reference>
<sequence length="245" mass="25590">MEVSSVPTAFGWSGSISFDSFLPSVLLWLMIIVVVVGVGIMVVVIVAVVVVVVESSSVKLSFVITCFQSFLQLVGNMFGHRTANSWNLLTSFSRTGGRPGRSSGKTSGNSLTTGWAYAFHQDKASSVRVPVANVTLFSSAHLLRENTDSVRVPVGLVFLLGLLVLAIDAAYASRVAETLSATRTGLLPNGRVDLTGNEDPTYEDGDIGMGVSLGGGISSGGKKSRESNIGGSENTRDGGTTVGVE</sequence>
<keyword evidence="2" id="KW-1133">Transmembrane helix</keyword>
<comment type="caution">
    <text evidence="3">The sequence shown here is derived from an EMBL/GenBank/DDBJ whole genome shotgun (WGS) entry which is preliminary data.</text>
</comment>
<evidence type="ECO:0000256" key="2">
    <source>
        <dbReference type="SAM" id="Phobius"/>
    </source>
</evidence>
<feature type="region of interest" description="Disordered" evidence="1">
    <location>
        <begin position="186"/>
        <end position="205"/>
    </location>
</feature>
<evidence type="ECO:0000256" key="1">
    <source>
        <dbReference type="SAM" id="MobiDB-lite"/>
    </source>
</evidence>
<evidence type="ECO:0000313" key="4">
    <source>
        <dbReference type="Proteomes" id="UP001151760"/>
    </source>
</evidence>
<evidence type="ECO:0008006" key="5">
    <source>
        <dbReference type="Google" id="ProtNLM"/>
    </source>
</evidence>
<dbReference type="Proteomes" id="UP001151760">
    <property type="component" value="Unassembled WGS sequence"/>
</dbReference>
<feature type="region of interest" description="Disordered" evidence="1">
    <location>
        <begin position="216"/>
        <end position="245"/>
    </location>
</feature>
<protein>
    <recommendedName>
        <fullName evidence="5">Transmembrane protein</fullName>
    </recommendedName>
</protein>
<dbReference type="EMBL" id="BQNB010015849">
    <property type="protein sequence ID" value="GJT44852.1"/>
    <property type="molecule type" value="Genomic_DNA"/>
</dbReference>
<organism evidence="3 4">
    <name type="scientific">Tanacetum coccineum</name>
    <dbReference type="NCBI Taxonomy" id="301880"/>
    <lineage>
        <taxon>Eukaryota</taxon>
        <taxon>Viridiplantae</taxon>
        <taxon>Streptophyta</taxon>
        <taxon>Embryophyta</taxon>
        <taxon>Tracheophyta</taxon>
        <taxon>Spermatophyta</taxon>
        <taxon>Magnoliopsida</taxon>
        <taxon>eudicotyledons</taxon>
        <taxon>Gunneridae</taxon>
        <taxon>Pentapetalae</taxon>
        <taxon>asterids</taxon>
        <taxon>campanulids</taxon>
        <taxon>Asterales</taxon>
        <taxon>Asteraceae</taxon>
        <taxon>Asteroideae</taxon>
        <taxon>Anthemideae</taxon>
        <taxon>Anthemidinae</taxon>
        <taxon>Tanacetum</taxon>
    </lineage>
</organism>
<reference evidence="3" key="2">
    <citation type="submission" date="2022-01" db="EMBL/GenBank/DDBJ databases">
        <authorList>
            <person name="Yamashiro T."/>
            <person name="Shiraishi A."/>
            <person name="Satake H."/>
            <person name="Nakayama K."/>
        </authorList>
    </citation>
    <scope>NUCLEOTIDE SEQUENCE</scope>
</reference>
<accession>A0ABQ5E2K5</accession>
<evidence type="ECO:0000313" key="3">
    <source>
        <dbReference type="EMBL" id="GJT44852.1"/>
    </source>
</evidence>
<keyword evidence="4" id="KW-1185">Reference proteome</keyword>
<proteinExistence type="predicted"/>
<feature type="transmembrane region" description="Helical" evidence="2">
    <location>
        <begin position="152"/>
        <end position="173"/>
    </location>
</feature>
<keyword evidence="2" id="KW-0812">Transmembrane</keyword>
<keyword evidence="2" id="KW-0472">Membrane</keyword>
<gene>
    <name evidence="3" type="ORF">Tco_0953567</name>
</gene>
<feature type="transmembrane region" description="Helical" evidence="2">
    <location>
        <begin position="25"/>
        <end position="53"/>
    </location>
</feature>